<dbReference type="Proteomes" id="UP000280696">
    <property type="component" value="Unassembled WGS sequence"/>
</dbReference>
<dbReference type="AlphaFoldDB" id="A0A3A9AP64"/>
<dbReference type="InterPro" id="IPR006059">
    <property type="entry name" value="SBP"/>
</dbReference>
<dbReference type="InterPro" id="IPR050490">
    <property type="entry name" value="Bact_solute-bd_prot1"/>
</dbReference>
<reference evidence="3 4" key="1">
    <citation type="submission" date="2018-09" db="EMBL/GenBank/DDBJ databases">
        <title>Murine metabolic-syndrome-specific gut microbial biobank.</title>
        <authorList>
            <person name="Liu C."/>
        </authorList>
    </citation>
    <scope>NUCLEOTIDE SEQUENCE [LARGE SCALE GENOMIC DNA]</scope>
    <source>
        <strain evidence="3 4">0.1xD8-82</strain>
    </source>
</reference>
<dbReference type="SUPFAM" id="SSF53850">
    <property type="entry name" value="Periplasmic binding protein-like II"/>
    <property type="match status" value="1"/>
</dbReference>
<dbReference type="PROSITE" id="PS51257">
    <property type="entry name" value="PROKAR_LIPOPROTEIN"/>
    <property type="match status" value="1"/>
</dbReference>
<gene>
    <name evidence="3" type="ORF">D7V94_03980</name>
</gene>
<sequence length="470" mass="49846">MKRKIISALLALTMVISMTACGGGSGADSNSGDTAADAGAGDAAADAGSADAAADTGSGAEEAAPVEGGSADENTLTVWTWDPNFNIYAIQKAAEIYAQDHEGFKVEVSEVQSDDIETRITTAVAAGDLSTLPDIFLMQDNSFQKYATNYPDVFTELTSVGIDFSQFSAAKVAYSTLDGKNYGIPFDNGAVINCMRTDYLEQAGYTIDDFTDITWSDYMEKAKVVLEKTGQPILTSQAGSPDLIMMMLQSCGSSLFKEDGSVNIDGNAELKQIMEIYVQMVKDGTLVEVTDWDQYIASLNNGTTVSALNGCWIMASVTVAEDQSGKWAITNMPKLDGASNATNYSNNGGSSWAISSNCQKVDLAVDFMNSTFAGSNALYDDVISKGALATWAPAGESEAYNQPVEFFGNDAIYAKIVEFATHTPSNITGAFYYDARDAVGVAVSNICQQGADIDSEIKTAQETVEFNMGG</sequence>
<keyword evidence="4" id="KW-1185">Reference proteome</keyword>
<dbReference type="PANTHER" id="PTHR43649:SF32">
    <property type="entry name" value="SUGAR BINDING SECRETED PROTEIN"/>
    <property type="match status" value="1"/>
</dbReference>
<accession>A0A3A9AP64</accession>
<comment type="caution">
    <text evidence="3">The sequence shown here is derived from an EMBL/GenBank/DDBJ whole genome shotgun (WGS) entry which is preliminary data.</text>
</comment>
<dbReference type="Pfam" id="PF13416">
    <property type="entry name" value="SBP_bac_8"/>
    <property type="match status" value="1"/>
</dbReference>
<evidence type="ECO:0000256" key="2">
    <source>
        <dbReference type="SAM" id="SignalP"/>
    </source>
</evidence>
<name>A0A3A9AP64_9FIRM</name>
<protein>
    <submittedName>
        <fullName evidence="3">Extracellular solute-binding protein</fullName>
    </submittedName>
</protein>
<evidence type="ECO:0000256" key="1">
    <source>
        <dbReference type="SAM" id="MobiDB-lite"/>
    </source>
</evidence>
<proteinExistence type="predicted"/>
<dbReference type="PANTHER" id="PTHR43649">
    <property type="entry name" value="ARABINOSE-BINDING PROTEIN-RELATED"/>
    <property type="match status" value="1"/>
</dbReference>
<dbReference type="OrthoDB" id="9768630at2"/>
<dbReference type="EMBL" id="RAYQ01000003">
    <property type="protein sequence ID" value="RKI93148.1"/>
    <property type="molecule type" value="Genomic_DNA"/>
</dbReference>
<keyword evidence="2" id="KW-0732">Signal</keyword>
<feature type="signal peptide" evidence="2">
    <location>
        <begin position="1"/>
        <end position="22"/>
    </location>
</feature>
<evidence type="ECO:0000313" key="4">
    <source>
        <dbReference type="Proteomes" id="UP000280696"/>
    </source>
</evidence>
<feature type="chain" id="PRO_5017291887" evidence="2">
    <location>
        <begin position="23"/>
        <end position="470"/>
    </location>
</feature>
<organism evidence="3 4">
    <name type="scientific">Parablautia intestinalis</name>
    <dbReference type="NCBI Taxonomy" id="2320100"/>
    <lineage>
        <taxon>Bacteria</taxon>
        <taxon>Bacillati</taxon>
        <taxon>Bacillota</taxon>
        <taxon>Clostridia</taxon>
        <taxon>Lachnospirales</taxon>
        <taxon>Lachnospiraceae</taxon>
        <taxon>Parablautia</taxon>
    </lineage>
</organism>
<dbReference type="Gene3D" id="3.40.190.10">
    <property type="entry name" value="Periplasmic binding protein-like II"/>
    <property type="match status" value="1"/>
</dbReference>
<evidence type="ECO:0000313" key="3">
    <source>
        <dbReference type="EMBL" id="RKI93148.1"/>
    </source>
</evidence>
<dbReference type="RefSeq" id="WP_120467012.1">
    <property type="nucleotide sequence ID" value="NZ_CATAJS010000027.1"/>
</dbReference>
<feature type="compositionally biased region" description="Low complexity" evidence="1">
    <location>
        <begin position="47"/>
        <end position="63"/>
    </location>
</feature>
<feature type="region of interest" description="Disordered" evidence="1">
    <location>
        <begin position="47"/>
        <end position="71"/>
    </location>
</feature>